<feature type="compositionally biased region" description="Low complexity" evidence="1">
    <location>
        <begin position="1141"/>
        <end position="1153"/>
    </location>
</feature>
<feature type="transmembrane region" description="Helical" evidence="2">
    <location>
        <begin position="284"/>
        <end position="306"/>
    </location>
</feature>
<organism evidence="3">
    <name type="scientific">uncultured Chloroflexota bacterium</name>
    <dbReference type="NCBI Taxonomy" id="166587"/>
    <lineage>
        <taxon>Bacteria</taxon>
        <taxon>Bacillati</taxon>
        <taxon>Chloroflexota</taxon>
        <taxon>environmental samples</taxon>
    </lineage>
</organism>
<feature type="transmembrane region" description="Helical" evidence="2">
    <location>
        <begin position="159"/>
        <end position="179"/>
    </location>
</feature>
<keyword evidence="2" id="KW-0472">Membrane</keyword>
<keyword evidence="2" id="KW-1133">Transmembrane helix</keyword>
<feature type="region of interest" description="Disordered" evidence="1">
    <location>
        <begin position="1088"/>
        <end position="1153"/>
    </location>
</feature>
<feature type="transmembrane region" description="Helical" evidence="2">
    <location>
        <begin position="211"/>
        <end position="235"/>
    </location>
</feature>
<evidence type="ECO:0000256" key="1">
    <source>
        <dbReference type="SAM" id="MobiDB-lite"/>
    </source>
</evidence>
<gene>
    <name evidence="3" type="ORF">AVDCRST_MAG77-5072</name>
</gene>
<reference evidence="3" key="1">
    <citation type="submission" date="2020-02" db="EMBL/GenBank/DDBJ databases">
        <authorList>
            <person name="Meier V. D."/>
        </authorList>
    </citation>
    <scope>NUCLEOTIDE SEQUENCE</scope>
    <source>
        <strain evidence="3">AVDCRST_MAG77</strain>
    </source>
</reference>
<dbReference type="InterPro" id="IPR018580">
    <property type="entry name" value="Uncharacterised_YfhO"/>
</dbReference>
<proteinExistence type="predicted"/>
<feature type="transmembrane region" description="Helical" evidence="2">
    <location>
        <begin position="50"/>
        <end position="72"/>
    </location>
</feature>
<dbReference type="PANTHER" id="PTHR38454:SF1">
    <property type="entry name" value="INTEGRAL MEMBRANE PROTEIN"/>
    <property type="match status" value="1"/>
</dbReference>
<dbReference type="Pfam" id="PF09586">
    <property type="entry name" value="YfhO"/>
    <property type="match status" value="1"/>
</dbReference>
<feature type="compositionally biased region" description="Polar residues" evidence="1">
    <location>
        <begin position="1110"/>
        <end position="1121"/>
    </location>
</feature>
<evidence type="ECO:0000256" key="2">
    <source>
        <dbReference type="SAM" id="Phobius"/>
    </source>
</evidence>
<dbReference type="EMBL" id="CADCTC010000264">
    <property type="protein sequence ID" value="CAA9294749.1"/>
    <property type="molecule type" value="Genomic_DNA"/>
</dbReference>
<sequence length="1153" mass="125692">MAAGQIQSPHAGPVPVTLPRVRAMRPDSLVGAGALRTAVPGTVFRDCASLAVLAVVTLVFFWPAVAHGIVAYENDTRIFYYPLFVRLAAALRAGELPLWSPDVFGGYPIFADGEAGALYPPHLLALLALPVETAFTWLRPLRFFQAAVFTYLFCRTVRVGRFGSLVGALSFAFGGFSIAQLHHTNISTAAIWLPLILAFGELALRACPRTRYLYAILAGVGFGLQGLIIHVQVVLMSVLTFAAFCGYRCIVGPVGAGGGPFRALTARLSPAARARLSLVAGRPLLAVGVVALAGATGVGLAAVQLLPLFELGTFSFRGAGVDYGFASQYSVPPVQLLSLVLPEFFVADGRYWGLWSRWEVFVYAGVAPLVLALFGAVMGARRLVLFFLAIGLASLAMALGEHAPYGIHRTLSALPGFSVLRAPGRFSYLVMLSVAMLAALGADAITRELRHREPVDEPRGRTRCFSAWGPVLFTTLLLLVQLVAVAAPIALTLAGTFVETHKDEASAWLQATFMRRRGFDPRWSQEQLYQALVASLDVVQPATLRQLGLLAGTASVLLAWDRLRTVRPLWQGLLVLLIAVDLVAAGRTFHPAVPYDQLQAPSGLARYLAGQPGRYRVFTQKGARDEPNRLLSYGIAEANGYSSLEPDRHTHVAQMAEYAPNRLLDLMNVRYYAVRNLFEGLPSFNLTSFNPRRPLVSSTGRNPAGTASFTLDNTPASVVRVVSTMRWATAVPQGTDVAEITAVEVEGREHRFRLKAGVHTAEWAWKRPDLQGKVAHQLPPVARTWEQRDGRAQPYQAHFYFGEFPLPGSVRLRRLDVQFLHPTAQVEIYGLASFDDNSKELEQLGLERLSKFKRVYADEDVIVYENQNWLPRAYLVPSAVIEMPSSEIVTRMAQGDFSPERMVILEEQFDLTRLPPPIPAETPVAPITFDRPQGTQVTSAAGTVHLLRVEPELLRLDASATQPAMLFLADLAYPGWRAYLDGKETPIYRANYIFRAIYVPAGQHTVEFIYRPRSFRLGLLLTLISTVFVLGALVLLTVGTPLLGRFRSAWLRSRARGRRWQHVADGDTMDSSGSVAVSMRSADGVRGVRGMHGVSEAANARDVGGKRRSTVNQKGPMSNGRQESEGDAEEESAEGGGQDQEGGAQVAAARGAP</sequence>
<dbReference type="PANTHER" id="PTHR38454">
    <property type="entry name" value="INTEGRAL MEMBRANE PROTEIN-RELATED"/>
    <property type="match status" value="1"/>
</dbReference>
<protein>
    <submittedName>
        <fullName evidence="3">Serine phosphatase RsbU, regulator of sigma subunit</fullName>
    </submittedName>
</protein>
<feature type="transmembrane region" description="Helical" evidence="2">
    <location>
        <begin position="241"/>
        <end position="264"/>
    </location>
</feature>
<dbReference type="AlphaFoldDB" id="A0A6J4K3L9"/>
<feature type="transmembrane region" description="Helical" evidence="2">
    <location>
        <begin position="425"/>
        <end position="446"/>
    </location>
</feature>
<accession>A0A6J4K3L9</accession>
<feature type="transmembrane region" description="Helical" evidence="2">
    <location>
        <begin position="467"/>
        <end position="491"/>
    </location>
</feature>
<feature type="transmembrane region" description="Helical" evidence="2">
    <location>
        <begin position="1017"/>
        <end position="1044"/>
    </location>
</feature>
<feature type="transmembrane region" description="Helical" evidence="2">
    <location>
        <begin position="185"/>
        <end position="204"/>
    </location>
</feature>
<name>A0A6J4K3L9_9CHLR</name>
<feature type="transmembrane region" description="Helical" evidence="2">
    <location>
        <begin position="360"/>
        <end position="377"/>
    </location>
</feature>
<feature type="transmembrane region" description="Helical" evidence="2">
    <location>
        <begin position="384"/>
        <end position="405"/>
    </location>
</feature>
<evidence type="ECO:0000313" key="3">
    <source>
        <dbReference type="EMBL" id="CAA9294749.1"/>
    </source>
</evidence>
<keyword evidence="2" id="KW-0812">Transmembrane</keyword>
<feature type="transmembrane region" description="Helical" evidence="2">
    <location>
        <begin position="119"/>
        <end position="138"/>
    </location>
</feature>